<accession>A0A9P5SH97</accession>
<evidence type="ECO:0000313" key="1">
    <source>
        <dbReference type="EMBL" id="KAF9327126.1"/>
    </source>
</evidence>
<comment type="caution">
    <text evidence="1">The sequence shown here is derived from an EMBL/GenBank/DDBJ whole genome shotgun (WGS) entry which is preliminary data.</text>
</comment>
<proteinExistence type="predicted"/>
<reference evidence="1" key="1">
    <citation type="journal article" date="2020" name="Fungal Divers.">
        <title>Resolving the Mortierellaceae phylogeny through synthesis of multi-gene phylogenetics and phylogenomics.</title>
        <authorList>
            <person name="Vandepol N."/>
            <person name="Liber J."/>
            <person name="Desiro A."/>
            <person name="Na H."/>
            <person name="Kennedy M."/>
            <person name="Barry K."/>
            <person name="Grigoriev I.V."/>
            <person name="Miller A.N."/>
            <person name="O'Donnell K."/>
            <person name="Stajich J.E."/>
            <person name="Bonito G."/>
        </authorList>
    </citation>
    <scope>NUCLEOTIDE SEQUENCE</scope>
    <source>
        <strain evidence="1">NVP1</strain>
    </source>
</reference>
<protein>
    <submittedName>
        <fullName evidence="1">Uncharacterized protein</fullName>
    </submittedName>
</protein>
<dbReference type="EMBL" id="JAAAUY010000698">
    <property type="protein sequence ID" value="KAF9327126.1"/>
    <property type="molecule type" value="Genomic_DNA"/>
</dbReference>
<organism evidence="1 2">
    <name type="scientific">Podila minutissima</name>
    <dbReference type="NCBI Taxonomy" id="64525"/>
    <lineage>
        <taxon>Eukaryota</taxon>
        <taxon>Fungi</taxon>
        <taxon>Fungi incertae sedis</taxon>
        <taxon>Mucoromycota</taxon>
        <taxon>Mortierellomycotina</taxon>
        <taxon>Mortierellomycetes</taxon>
        <taxon>Mortierellales</taxon>
        <taxon>Mortierellaceae</taxon>
        <taxon>Podila</taxon>
    </lineage>
</organism>
<sequence>MQNVATLAAGATVDTCEGYLQGLHIGGCGNMSSNDLQAVLCKARQLEKFVAIDKDNIFFQDPTLSNDKQTHRKVYQQLGAQSNLEQLIIDHPLDPGLNDSLFQLNSLDLTLESGPQELEGLVQLQELSVMSLAHGIGVPELNWMAQH</sequence>
<name>A0A9P5SH97_9FUNG</name>
<dbReference type="AlphaFoldDB" id="A0A9P5SH97"/>
<dbReference type="Proteomes" id="UP000696485">
    <property type="component" value="Unassembled WGS sequence"/>
</dbReference>
<keyword evidence="2" id="KW-1185">Reference proteome</keyword>
<evidence type="ECO:0000313" key="2">
    <source>
        <dbReference type="Proteomes" id="UP000696485"/>
    </source>
</evidence>
<gene>
    <name evidence="1" type="ORF">BG006_009513</name>
</gene>